<reference evidence="16 17" key="1">
    <citation type="submission" date="2019-03" db="EMBL/GenBank/DDBJ databases">
        <title>Three New Species of Nocardioides, Nocardioides euryhalodurans sp. nov., Nocardioides seonyuensis sp. nov. and Nocardioides eburneoflavus sp. nov., Iolated from Soil.</title>
        <authorList>
            <person name="Roh S.G."/>
            <person name="Lee C."/>
            <person name="Kim M.-K."/>
            <person name="Kim S.B."/>
        </authorList>
    </citation>
    <scope>NUCLEOTIDE SEQUENCE [LARGE SCALE GENOMIC DNA]</scope>
    <source>
        <strain evidence="16 17">MMS17-SY117</strain>
    </source>
</reference>
<accession>A0A4P7GHU9</accession>
<evidence type="ECO:0000256" key="10">
    <source>
        <dbReference type="ARBA" id="ARBA00023270"/>
    </source>
</evidence>
<dbReference type="KEGG" id="noy:EXE57_03620"/>
<feature type="active site" description="Schiff-base intermediate with substrate" evidence="12 14">
    <location>
        <position position="170"/>
    </location>
</feature>
<organism evidence="16 17">
    <name type="scientific">Nocardioides euryhalodurans</name>
    <dbReference type="NCBI Taxonomy" id="2518370"/>
    <lineage>
        <taxon>Bacteria</taxon>
        <taxon>Bacillati</taxon>
        <taxon>Actinomycetota</taxon>
        <taxon>Actinomycetes</taxon>
        <taxon>Propionibacteriales</taxon>
        <taxon>Nocardioidaceae</taxon>
        <taxon>Nocardioides</taxon>
    </lineage>
</organism>
<dbReference type="InterPro" id="IPR002220">
    <property type="entry name" value="DapA-like"/>
</dbReference>
<dbReference type="PROSITE" id="PS00666">
    <property type="entry name" value="DHDPS_2"/>
    <property type="match status" value="1"/>
</dbReference>
<dbReference type="EC" id="4.3.3.7" evidence="4 12"/>
<dbReference type="Proteomes" id="UP000294894">
    <property type="component" value="Chromosome"/>
</dbReference>
<keyword evidence="5 12" id="KW-0963">Cytoplasm</keyword>
<dbReference type="AlphaFoldDB" id="A0A4P7GHU9"/>
<dbReference type="GO" id="GO:0005829">
    <property type="term" value="C:cytosol"/>
    <property type="evidence" value="ECO:0007669"/>
    <property type="project" value="TreeGrafter"/>
</dbReference>
<dbReference type="UniPathway" id="UPA00034">
    <property type="reaction ID" value="UER00017"/>
</dbReference>
<evidence type="ECO:0000256" key="11">
    <source>
        <dbReference type="ARBA" id="ARBA00047836"/>
    </source>
</evidence>
<comment type="caution">
    <text evidence="12">Was originally thought to be a dihydrodipicolinate synthase (DHDPS), catalyzing the condensation of (S)-aspartate-beta-semialdehyde [(S)-ASA] and pyruvate to dihydrodipicolinate (DHDP). However, it was shown in E.coli that the product of the enzymatic reaction is not dihydrodipicolinate but in fact (4S)-4-hydroxy-2,3,4,5-tetrahydro-(2S)-dipicolinic acid (HTPA), and that the consecutive dehydration reaction leading to DHDP is not spontaneous but catalyzed by DapB.</text>
</comment>
<dbReference type="GO" id="GO:0009089">
    <property type="term" value="P:lysine biosynthetic process via diaminopimelate"/>
    <property type="evidence" value="ECO:0007669"/>
    <property type="project" value="UniProtKB-UniRule"/>
</dbReference>
<dbReference type="OrthoDB" id="9782828at2"/>
<dbReference type="PANTHER" id="PTHR12128:SF66">
    <property type="entry name" value="4-HYDROXY-2-OXOGLUTARATE ALDOLASE, MITOCHONDRIAL"/>
    <property type="match status" value="1"/>
</dbReference>
<dbReference type="HAMAP" id="MF_00418">
    <property type="entry name" value="DapA"/>
    <property type="match status" value="1"/>
</dbReference>
<evidence type="ECO:0000256" key="1">
    <source>
        <dbReference type="ARBA" id="ARBA00003294"/>
    </source>
</evidence>
<feature type="active site" description="Proton donor/acceptor" evidence="12 14">
    <location>
        <position position="142"/>
    </location>
</feature>
<evidence type="ECO:0000256" key="12">
    <source>
        <dbReference type="HAMAP-Rule" id="MF_00418"/>
    </source>
</evidence>
<dbReference type="GO" id="GO:0008840">
    <property type="term" value="F:4-hydroxy-tetrahydrodipicolinate synthase activity"/>
    <property type="evidence" value="ECO:0007669"/>
    <property type="project" value="UniProtKB-UniRule"/>
</dbReference>
<dbReference type="InterPro" id="IPR020625">
    <property type="entry name" value="Schiff_base-form_aldolases_AS"/>
</dbReference>
<keyword evidence="10 12" id="KW-0704">Schiff base</keyword>
<evidence type="ECO:0000256" key="4">
    <source>
        <dbReference type="ARBA" id="ARBA00012086"/>
    </source>
</evidence>
<comment type="subcellular location">
    <subcellularLocation>
        <location evidence="12">Cytoplasm</location>
    </subcellularLocation>
</comment>
<evidence type="ECO:0000256" key="15">
    <source>
        <dbReference type="PIRSR" id="PIRSR001365-2"/>
    </source>
</evidence>
<dbReference type="GO" id="GO:0019877">
    <property type="term" value="P:diaminopimelate biosynthetic process"/>
    <property type="evidence" value="ECO:0007669"/>
    <property type="project" value="UniProtKB-UniRule"/>
</dbReference>
<evidence type="ECO:0000256" key="9">
    <source>
        <dbReference type="ARBA" id="ARBA00023239"/>
    </source>
</evidence>
<proteinExistence type="inferred from homology"/>
<evidence type="ECO:0000256" key="6">
    <source>
        <dbReference type="ARBA" id="ARBA00022605"/>
    </source>
</evidence>
<dbReference type="InterPro" id="IPR020624">
    <property type="entry name" value="Schiff_base-form_aldolases_CS"/>
</dbReference>
<comment type="similarity">
    <text evidence="3 12 13">Belongs to the DapA family.</text>
</comment>
<feature type="site" description="Part of a proton relay during catalysis" evidence="12">
    <location>
        <position position="116"/>
    </location>
</feature>
<dbReference type="RefSeq" id="WP_135074087.1">
    <property type="nucleotide sequence ID" value="NZ_CP038267.1"/>
</dbReference>
<sequence>MSAAPAPEVPFGRMLTAMATAFHADGSVDLEQTAAIASHLVDHGHDGVVVSGTTGESATTSDVENADILRAVRDAVGGRASVVAGVGTNATPHSVELARQAEKLGVDGLLLVTPYYSKPSQAGVLHHFTEVARATEVPVMLYDVPGRTGTTISLATYEGAAALDTVVAVKDATGDFARGVRLLDLGYAVYSGDDHAHLGWLAHGACGFVSVAGHACGRELASLAESFLAGDHTGALDLYRRLLPTFDAMMSVPNYGATTAKAALELLGVIDNRHVRSPLLPLDETEVAALRDGLAASGLL</sequence>
<gene>
    <name evidence="12 16" type="primary">dapA</name>
    <name evidence="16" type="ORF">EXE57_03620</name>
</gene>
<dbReference type="Gene3D" id="3.20.20.70">
    <property type="entry name" value="Aldolase class I"/>
    <property type="match status" value="1"/>
</dbReference>
<keyword evidence="8 12" id="KW-0457">Lysine biosynthesis</keyword>
<keyword evidence="7 12" id="KW-0220">Diaminopimelate biosynthesis</keyword>
<evidence type="ECO:0000256" key="2">
    <source>
        <dbReference type="ARBA" id="ARBA00005120"/>
    </source>
</evidence>
<comment type="pathway">
    <text evidence="2 12">Amino-acid biosynthesis; L-lysine biosynthesis via DAP pathway; (S)-tetrahydrodipicolinate from L-aspartate: step 3/4.</text>
</comment>
<evidence type="ECO:0000313" key="16">
    <source>
        <dbReference type="EMBL" id="QBR91455.1"/>
    </source>
</evidence>
<dbReference type="NCBIfam" id="TIGR00674">
    <property type="entry name" value="dapA"/>
    <property type="match status" value="1"/>
</dbReference>
<protein>
    <recommendedName>
        <fullName evidence="4 12">4-hydroxy-tetrahydrodipicolinate synthase</fullName>
        <shortName evidence="12">HTPA synthase</shortName>
        <ecNumber evidence="4 12">4.3.3.7</ecNumber>
    </recommendedName>
</protein>
<dbReference type="CDD" id="cd00950">
    <property type="entry name" value="DHDPS"/>
    <property type="match status" value="1"/>
</dbReference>
<dbReference type="PRINTS" id="PR00146">
    <property type="entry name" value="DHPICSNTHASE"/>
</dbReference>
<keyword evidence="6 12" id="KW-0028">Amino-acid biosynthesis</keyword>
<feature type="site" description="Part of a proton relay during catalysis" evidence="12">
    <location>
        <position position="53"/>
    </location>
</feature>
<dbReference type="InterPro" id="IPR013785">
    <property type="entry name" value="Aldolase_TIM"/>
</dbReference>
<evidence type="ECO:0000256" key="8">
    <source>
        <dbReference type="ARBA" id="ARBA00023154"/>
    </source>
</evidence>
<comment type="function">
    <text evidence="1 12">Catalyzes the condensation of (S)-aspartate-beta-semialdehyde [(S)-ASA] and pyruvate to 4-hydroxy-tetrahydrodipicolinate (HTPA).</text>
</comment>
<dbReference type="InterPro" id="IPR005263">
    <property type="entry name" value="DapA"/>
</dbReference>
<name>A0A4P7GHU9_9ACTN</name>
<dbReference type="Pfam" id="PF00701">
    <property type="entry name" value="DHDPS"/>
    <property type="match status" value="1"/>
</dbReference>
<evidence type="ECO:0000256" key="13">
    <source>
        <dbReference type="PIRNR" id="PIRNR001365"/>
    </source>
</evidence>
<dbReference type="SMART" id="SM01130">
    <property type="entry name" value="DHDPS"/>
    <property type="match status" value="1"/>
</dbReference>
<evidence type="ECO:0000256" key="5">
    <source>
        <dbReference type="ARBA" id="ARBA00022490"/>
    </source>
</evidence>
<dbReference type="EMBL" id="CP038267">
    <property type="protein sequence ID" value="QBR91455.1"/>
    <property type="molecule type" value="Genomic_DNA"/>
</dbReference>
<evidence type="ECO:0000256" key="7">
    <source>
        <dbReference type="ARBA" id="ARBA00022915"/>
    </source>
</evidence>
<keyword evidence="9 12" id="KW-0456">Lyase</keyword>
<dbReference type="PROSITE" id="PS00665">
    <property type="entry name" value="DHDPS_1"/>
    <property type="match status" value="1"/>
</dbReference>
<evidence type="ECO:0000256" key="14">
    <source>
        <dbReference type="PIRSR" id="PIRSR001365-1"/>
    </source>
</evidence>
<dbReference type="SUPFAM" id="SSF51569">
    <property type="entry name" value="Aldolase"/>
    <property type="match status" value="1"/>
</dbReference>
<comment type="subunit">
    <text evidence="12">Homotetramer; dimer of dimers.</text>
</comment>
<feature type="binding site" evidence="12 15">
    <location>
        <position position="54"/>
    </location>
    <ligand>
        <name>pyruvate</name>
        <dbReference type="ChEBI" id="CHEBI:15361"/>
    </ligand>
</feature>
<dbReference type="PIRSF" id="PIRSF001365">
    <property type="entry name" value="DHDPS"/>
    <property type="match status" value="1"/>
</dbReference>
<dbReference type="PANTHER" id="PTHR12128">
    <property type="entry name" value="DIHYDRODIPICOLINATE SYNTHASE"/>
    <property type="match status" value="1"/>
</dbReference>
<keyword evidence="17" id="KW-1185">Reference proteome</keyword>
<comment type="catalytic activity">
    <reaction evidence="11 12">
        <text>L-aspartate 4-semialdehyde + pyruvate = (2S,4S)-4-hydroxy-2,3,4,5-tetrahydrodipicolinate + H2O + H(+)</text>
        <dbReference type="Rhea" id="RHEA:34171"/>
        <dbReference type="ChEBI" id="CHEBI:15361"/>
        <dbReference type="ChEBI" id="CHEBI:15377"/>
        <dbReference type="ChEBI" id="CHEBI:15378"/>
        <dbReference type="ChEBI" id="CHEBI:67139"/>
        <dbReference type="ChEBI" id="CHEBI:537519"/>
        <dbReference type="EC" id="4.3.3.7"/>
    </reaction>
</comment>
<evidence type="ECO:0000313" key="17">
    <source>
        <dbReference type="Proteomes" id="UP000294894"/>
    </source>
</evidence>
<feature type="binding site" evidence="12 15">
    <location>
        <position position="209"/>
    </location>
    <ligand>
        <name>pyruvate</name>
        <dbReference type="ChEBI" id="CHEBI:15361"/>
    </ligand>
</feature>
<evidence type="ECO:0000256" key="3">
    <source>
        <dbReference type="ARBA" id="ARBA00007592"/>
    </source>
</evidence>